<organism evidence="2 3">
    <name type="scientific">Candidatus Nealsonbacteria bacterium CG10_big_fil_rev_8_21_14_0_10_36_24</name>
    <dbReference type="NCBI Taxonomy" id="1974710"/>
    <lineage>
        <taxon>Bacteria</taxon>
        <taxon>Candidatus Nealsoniibacteriota</taxon>
    </lineage>
</organism>
<evidence type="ECO:0000256" key="1">
    <source>
        <dbReference type="SAM" id="Phobius"/>
    </source>
</evidence>
<keyword evidence="1" id="KW-0812">Transmembrane</keyword>
<evidence type="ECO:0000313" key="2">
    <source>
        <dbReference type="EMBL" id="PIR71896.1"/>
    </source>
</evidence>
<feature type="non-terminal residue" evidence="2">
    <location>
        <position position="83"/>
    </location>
</feature>
<reference evidence="3" key="1">
    <citation type="submission" date="2017-09" db="EMBL/GenBank/DDBJ databases">
        <title>Depth-based differentiation of microbial function through sediment-hosted aquifers and enrichment of novel symbionts in the deep terrestrial subsurface.</title>
        <authorList>
            <person name="Probst A.J."/>
            <person name="Ladd B."/>
            <person name="Jarett J.K."/>
            <person name="Geller-Mcgrath D.E."/>
            <person name="Sieber C.M.K."/>
            <person name="Emerson J.B."/>
            <person name="Anantharaman K."/>
            <person name="Thomas B.C."/>
            <person name="Malmstrom R."/>
            <person name="Stieglmeier M."/>
            <person name="Klingl A."/>
            <person name="Woyke T."/>
            <person name="Ryan C.M."/>
            <person name="Banfield J.F."/>
        </authorList>
    </citation>
    <scope>NUCLEOTIDE SEQUENCE [LARGE SCALE GENOMIC DNA]</scope>
</reference>
<feature type="transmembrane region" description="Helical" evidence="1">
    <location>
        <begin position="51"/>
        <end position="69"/>
    </location>
</feature>
<keyword evidence="1" id="KW-1133">Transmembrane helix</keyword>
<dbReference type="EMBL" id="PFCJ01000033">
    <property type="protein sequence ID" value="PIR71896.1"/>
    <property type="molecule type" value="Genomic_DNA"/>
</dbReference>
<evidence type="ECO:0000313" key="3">
    <source>
        <dbReference type="Proteomes" id="UP000228756"/>
    </source>
</evidence>
<comment type="caution">
    <text evidence="2">The sequence shown here is derived from an EMBL/GenBank/DDBJ whole genome shotgun (WGS) entry which is preliminary data.</text>
</comment>
<name>A0A2M6NR67_9BACT</name>
<dbReference type="AlphaFoldDB" id="A0A2M6NR67"/>
<accession>A0A2M6NR67</accession>
<sequence length="83" mass="9555">MSPRSARRPIYIEFWAKKSVGGFALGKENFFILHMSLKDNFKKYFSKKRHIAAVVIVILLTIIGLNNYLPIGPGNYNQKQIDK</sequence>
<protein>
    <submittedName>
        <fullName evidence="2">Uncharacterized protein</fullName>
    </submittedName>
</protein>
<keyword evidence="1" id="KW-0472">Membrane</keyword>
<proteinExistence type="predicted"/>
<gene>
    <name evidence="2" type="ORF">COU42_03085</name>
</gene>
<dbReference type="Proteomes" id="UP000228756">
    <property type="component" value="Unassembled WGS sequence"/>
</dbReference>